<accession>A0A4P9K5I3</accession>
<evidence type="ECO:0000256" key="1">
    <source>
        <dbReference type="SAM" id="MobiDB-lite"/>
    </source>
</evidence>
<protein>
    <submittedName>
        <fullName evidence="2">Uncharacterized protein</fullName>
    </submittedName>
</protein>
<sequence length="63" mass="7446">MAARLIAKATKFENHLVIIEPTPKYCHILNDRIFKKRLEGKGSRRLHRKQWQSFDLDKKSPVS</sequence>
<gene>
    <name evidence="2" type="ORF">FE785_03285</name>
</gene>
<feature type="region of interest" description="Disordered" evidence="1">
    <location>
        <begin position="41"/>
        <end position="63"/>
    </location>
</feature>
<dbReference type="KEGG" id="thig:FE785_03285"/>
<reference evidence="2 3" key="1">
    <citation type="submission" date="2019-05" db="EMBL/GenBank/DDBJ databases">
        <title>Thiomicrorhabdus sediminis sp. nov, a novel sulfur-oxidizing bacterium isolated from coastal sediment.</title>
        <authorList>
            <person name="Liu X."/>
        </authorList>
    </citation>
    <scope>NUCLEOTIDE SEQUENCE [LARGE SCALE GENOMIC DNA]</scope>
    <source>
        <strain evidence="2 3">G1</strain>
    </source>
</reference>
<dbReference type="AlphaFoldDB" id="A0A4P9K5I3"/>
<organism evidence="2 3">
    <name type="scientific">Thiomicrorhabdus sediminis</name>
    <dbReference type="NCBI Taxonomy" id="2580412"/>
    <lineage>
        <taxon>Bacteria</taxon>
        <taxon>Pseudomonadati</taxon>
        <taxon>Pseudomonadota</taxon>
        <taxon>Gammaproteobacteria</taxon>
        <taxon>Thiotrichales</taxon>
        <taxon>Piscirickettsiaceae</taxon>
        <taxon>Thiomicrorhabdus</taxon>
    </lineage>
</organism>
<name>A0A4P9K5I3_9GAMM</name>
<evidence type="ECO:0000313" key="2">
    <source>
        <dbReference type="EMBL" id="QCU89730.1"/>
    </source>
</evidence>
<dbReference type="RefSeq" id="WP_138564378.1">
    <property type="nucleotide sequence ID" value="NZ_CP040602.1"/>
</dbReference>
<dbReference type="Proteomes" id="UP000304864">
    <property type="component" value="Chromosome"/>
</dbReference>
<keyword evidence="3" id="KW-1185">Reference proteome</keyword>
<evidence type="ECO:0000313" key="3">
    <source>
        <dbReference type="Proteomes" id="UP000304864"/>
    </source>
</evidence>
<dbReference type="EMBL" id="CP040602">
    <property type="protein sequence ID" value="QCU89730.1"/>
    <property type="molecule type" value="Genomic_DNA"/>
</dbReference>
<proteinExistence type="predicted"/>